<dbReference type="Proteomes" id="UP001195483">
    <property type="component" value="Unassembled WGS sequence"/>
</dbReference>
<dbReference type="InterPro" id="IPR029044">
    <property type="entry name" value="Nucleotide-diphossugar_trans"/>
</dbReference>
<evidence type="ECO:0000256" key="8">
    <source>
        <dbReference type="SAM" id="Phobius"/>
    </source>
</evidence>
<comment type="subcellular location">
    <subcellularLocation>
        <location evidence="1">Membrane</location>
        <topology evidence="1">Multi-pass membrane protein</topology>
    </subcellularLocation>
</comment>
<dbReference type="InterPro" id="IPR004835">
    <property type="entry name" value="Chitin_synth"/>
</dbReference>
<evidence type="ECO:0000313" key="9">
    <source>
        <dbReference type="EMBL" id="KAK3599019.1"/>
    </source>
</evidence>
<gene>
    <name evidence="9" type="ORF">CHS0354_012497</name>
</gene>
<feature type="region of interest" description="Disordered" evidence="7">
    <location>
        <begin position="1440"/>
        <end position="1465"/>
    </location>
</feature>
<feature type="transmembrane region" description="Helical" evidence="8">
    <location>
        <begin position="1321"/>
        <end position="1340"/>
    </location>
</feature>
<dbReference type="SUPFAM" id="SSF53448">
    <property type="entry name" value="Nucleotide-diphospho-sugar transferases"/>
    <property type="match status" value="1"/>
</dbReference>
<dbReference type="GO" id="GO:0071944">
    <property type="term" value="C:cell periphery"/>
    <property type="evidence" value="ECO:0007669"/>
    <property type="project" value="TreeGrafter"/>
</dbReference>
<dbReference type="PANTHER" id="PTHR22914">
    <property type="entry name" value="CHITIN SYNTHASE"/>
    <property type="match status" value="1"/>
</dbReference>
<organism evidence="9 10">
    <name type="scientific">Potamilus streckersoni</name>
    <dbReference type="NCBI Taxonomy" id="2493646"/>
    <lineage>
        <taxon>Eukaryota</taxon>
        <taxon>Metazoa</taxon>
        <taxon>Spiralia</taxon>
        <taxon>Lophotrochozoa</taxon>
        <taxon>Mollusca</taxon>
        <taxon>Bivalvia</taxon>
        <taxon>Autobranchia</taxon>
        <taxon>Heteroconchia</taxon>
        <taxon>Palaeoheterodonta</taxon>
        <taxon>Unionida</taxon>
        <taxon>Unionoidea</taxon>
        <taxon>Unionidae</taxon>
        <taxon>Ambleminae</taxon>
        <taxon>Lampsilini</taxon>
        <taxon>Potamilus</taxon>
    </lineage>
</organism>
<evidence type="ECO:0000256" key="5">
    <source>
        <dbReference type="ARBA" id="ARBA00022989"/>
    </source>
</evidence>
<feature type="compositionally biased region" description="Basic and acidic residues" evidence="7">
    <location>
        <begin position="878"/>
        <end position="906"/>
    </location>
</feature>
<dbReference type="EC" id="2.4.1.16" evidence="2"/>
<sequence>MEKQNKEEIVNEQVKVEKVEKGDRRKERPERKRRKKGSRISPTDDTISEKQPQRRYERMHEIRDEHNAIRNRAMSKHEDNSQMNGEDSSGKKTIATPQDRLRKGKRKSGNEPSPSTQPQEENPKYYEGETVKQRLTNYKWDFLGELEDEEVYNGQDCYRVEICTKIVFCILISTIVLATSVTSKLCLILTASNIFPPMNDTDLYWSHKTAGFSLTFKTHETNVQWIWALIMMISAPYLFTIMSNGWQLLLGREEWKSSWTGFLRIMIQETIHSIGLCMMAFILLPSIDPVAGILVCFNVATIPGFLVIYQRSSDKDSLHSIPLFIIAAILQLAAIVFTCVYYVLEAKTETRYLQIITICLSPSFISIHWWENYFPFGKGRDHKKSDIATETGGHEKENDTQDDVTNKQDDDKEKQDDGKNKQDDEKNKENDDMIEQDDYRNKQTNNANKYDDKTKYDKDDKNNQDDETNKQGGNENKEDDEANKHDDDNDKHGDSTNKHYNKNKNDEKNKHDDNTNNENDDNNEHHDDKNKPDDNQNKQDDNKDKSDEMNKQNDDTNKQGDDHNKVKFFIGLRDLFTFKRKRTVKCDILVNLAKLIITVSFAIILFGLPCNCTHTLFGLYGNSTSANTDGKSALSLATSLEQCHKYLPLIVAVVGIICSGACYHSVKIGCKIVAQIPCVSLPLTLSSPIALAALIGILSRDIESCALSFPLLGPKSHKLISHLSSSYYWMSIVSGICGYISLVIISCHIWRPDNKRLRKSKELFERHLYCGILLDQSILLNFQTKINSEEHEDGETQGSSKEDKTSSASGVQPKVYICATMWHETKSEMMKLLASIKRLDEDRKQSANGNDDKKTQNPEDIFDFEVHVFFDDAFETPQDQKRKERQDQNETGQDQKEDEQRQDNKGKEDVLNTYVKTFIEVMLNRTGTLPKYKYQTKYGGLLKWKLSKESVMCVHLKNKNLIRCKKRWSQVMYMYYFLANNVLDNIKKVKPDVKSIEDIQSFLSNDSGVKNIIENTFILTLDGDVDFQPDAVKYLLDRMRNKKEVGATCGRIHPTGSGPVVWYQKFEYAVSHWLQKTAENVLGCVLCSPGCFSLFRGSALMNKKVMKAYTTLPTKSWHHVQYDQGEDRWLCTLLLQQGYKVEYVAASDAYTEAPEGFKEFLNQRRRWSPSTMANILDLIINYKKVVKNNKNISRMYILYQAFLMFCTILTPGTILLMIIGAMTTAFPALSLWLAILITLLPVAVFIVICFNATTRTQLKFAVIFSTGYAVMMIIVLVGLAVHVVKNGLCSVTTIFFLYVAGVFVVSAILHPKEILCLLHGFVYFVAIPCTSIIMMLYALCNLNVTSWGTRETTQKQQSEGNIRNQWQWTDLSHGPSSLFKRMCCCQESHQQLILYKLDAVEKQLARWTKEKDGINDTAQYADIELEISSDEDDRLREVLDPDKATEGQSSQTMKSFSTKTEKENKPSNNSLIEVAWINDPFLLYTKLKKLMDNEDIFWEQMIRRYLYPLDQKNEDKKMKHDLTILRNKVCLFFILANALFICIIFALQQITSDNKSLSILLPCVTGENRPSYVEPISLAFTLVFGIMLLVQFVCMVLHRLGTLIHIYARTEIFKETKRMERQNDKIAIRRGKRLMRKLYPDRDRDERKKRKQHSNGSIIKPNVVHPTKEPGTNAIIYI</sequence>
<feature type="transmembrane region" description="Helical" evidence="8">
    <location>
        <begin position="588"/>
        <end position="608"/>
    </location>
</feature>
<accession>A0AAE0SVW6</accession>
<feature type="region of interest" description="Disordered" evidence="7">
    <location>
        <begin position="1"/>
        <end position="127"/>
    </location>
</feature>
<evidence type="ECO:0000256" key="6">
    <source>
        <dbReference type="ARBA" id="ARBA00023136"/>
    </source>
</evidence>
<evidence type="ECO:0000256" key="7">
    <source>
        <dbReference type="SAM" id="MobiDB-lite"/>
    </source>
</evidence>
<feature type="region of interest" description="Disordered" evidence="7">
    <location>
        <begin position="1639"/>
        <end position="1672"/>
    </location>
</feature>
<feature type="compositionally biased region" description="Basic and acidic residues" evidence="7">
    <location>
        <begin position="47"/>
        <end position="68"/>
    </location>
</feature>
<dbReference type="PANTHER" id="PTHR22914:SF42">
    <property type="entry name" value="CHITIN SYNTHASE"/>
    <property type="match status" value="1"/>
</dbReference>
<feature type="transmembrane region" description="Helical" evidence="8">
    <location>
        <begin position="350"/>
        <end position="370"/>
    </location>
</feature>
<feature type="transmembrane region" description="Helical" evidence="8">
    <location>
        <begin position="1576"/>
        <end position="1597"/>
    </location>
</feature>
<keyword evidence="3" id="KW-0808">Transferase</keyword>
<evidence type="ECO:0000256" key="4">
    <source>
        <dbReference type="ARBA" id="ARBA00022692"/>
    </source>
</evidence>
<feature type="transmembrane region" description="Helical" evidence="8">
    <location>
        <begin position="321"/>
        <end position="344"/>
    </location>
</feature>
<feature type="transmembrane region" description="Helical" evidence="8">
    <location>
        <begin position="1231"/>
        <end position="1254"/>
    </location>
</feature>
<comment type="caution">
    <text evidence="9">The sequence shown here is derived from an EMBL/GenBank/DDBJ whole genome shotgun (WGS) entry which is preliminary data.</text>
</comment>
<feature type="transmembrane region" description="Helical" evidence="8">
    <location>
        <begin position="290"/>
        <end position="309"/>
    </location>
</feature>
<evidence type="ECO:0000313" key="10">
    <source>
        <dbReference type="Proteomes" id="UP001195483"/>
    </source>
</evidence>
<keyword evidence="6 8" id="KW-0472">Membrane</keyword>
<proteinExistence type="predicted"/>
<feature type="transmembrane region" description="Helical" evidence="8">
    <location>
        <begin position="166"/>
        <end position="195"/>
    </location>
</feature>
<evidence type="ECO:0000256" key="2">
    <source>
        <dbReference type="ARBA" id="ARBA00012543"/>
    </source>
</evidence>
<feature type="region of interest" description="Disordered" evidence="7">
    <location>
        <begin position="385"/>
        <end position="562"/>
    </location>
</feature>
<dbReference type="GO" id="GO:0004100">
    <property type="term" value="F:chitin synthase activity"/>
    <property type="evidence" value="ECO:0007669"/>
    <property type="project" value="UniProtKB-EC"/>
</dbReference>
<evidence type="ECO:0000256" key="1">
    <source>
        <dbReference type="ARBA" id="ARBA00004141"/>
    </source>
</evidence>
<feature type="compositionally biased region" description="Polar residues" evidence="7">
    <location>
        <begin position="110"/>
        <end position="120"/>
    </location>
</feature>
<feature type="transmembrane region" description="Helical" evidence="8">
    <location>
        <begin position="678"/>
        <end position="698"/>
    </location>
</feature>
<feature type="transmembrane region" description="Helical" evidence="8">
    <location>
        <begin position="1197"/>
        <end position="1219"/>
    </location>
</feature>
<keyword evidence="4 8" id="KW-0812">Transmembrane</keyword>
<feature type="compositionally biased region" description="Basic and acidic residues" evidence="7">
    <location>
        <begin position="1"/>
        <end position="30"/>
    </location>
</feature>
<keyword evidence="10" id="KW-1185">Reference proteome</keyword>
<dbReference type="Pfam" id="PF03142">
    <property type="entry name" value="Chitin_synth_2"/>
    <property type="match status" value="1"/>
</dbReference>
<reference evidence="9" key="1">
    <citation type="journal article" date="2021" name="Genome Biol. Evol.">
        <title>A High-Quality Reference Genome for a Parasitic Bivalve with Doubly Uniparental Inheritance (Bivalvia: Unionida).</title>
        <authorList>
            <person name="Smith C.H."/>
        </authorList>
    </citation>
    <scope>NUCLEOTIDE SEQUENCE</scope>
    <source>
        <strain evidence="9">CHS0354</strain>
    </source>
</reference>
<feature type="transmembrane region" description="Helical" evidence="8">
    <location>
        <begin position="1260"/>
        <end position="1281"/>
    </location>
</feature>
<dbReference type="GO" id="GO:0006031">
    <property type="term" value="P:chitin biosynthetic process"/>
    <property type="evidence" value="ECO:0007669"/>
    <property type="project" value="TreeGrafter"/>
</dbReference>
<feature type="compositionally biased region" description="Basic and acidic residues" evidence="7">
    <location>
        <begin position="449"/>
        <end position="469"/>
    </location>
</feature>
<reference evidence="9" key="3">
    <citation type="submission" date="2023-05" db="EMBL/GenBank/DDBJ databases">
        <authorList>
            <person name="Smith C.H."/>
        </authorList>
    </citation>
    <scope>NUCLEOTIDE SEQUENCE</scope>
    <source>
        <strain evidence="9">CHS0354</strain>
        <tissue evidence="9">Mantle</tissue>
    </source>
</reference>
<name>A0AAE0SVW6_9BIVA</name>
<feature type="compositionally biased region" description="Basic and acidic residues" evidence="7">
    <location>
        <begin position="482"/>
        <end position="514"/>
    </location>
</feature>
<keyword evidence="3" id="KW-0328">Glycosyltransferase</keyword>
<reference evidence="9" key="2">
    <citation type="journal article" date="2021" name="Genome Biol. Evol.">
        <title>Developing a high-quality reference genome for a parasitic bivalve with doubly uniparental inheritance (Bivalvia: Unionida).</title>
        <authorList>
            <person name="Smith C.H."/>
        </authorList>
    </citation>
    <scope>NUCLEOTIDE SEQUENCE</scope>
    <source>
        <strain evidence="9">CHS0354</strain>
        <tissue evidence="9">Mantle</tissue>
    </source>
</reference>
<evidence type="ECO:0000256" key="3">
    <source>
        <dbReference type="ARBA" id="ARBA00022676"/>
    </source>
</evidence>
<feature type="compositionally biased region" description="Polar residues" evidence="7">
    <location>
        <begin position="1446"/>
        <end position="1458"/>
    </location>
</feature>
<feature type="region of interest" description="Disordered" evidence="7">
    <location>
        <begin position="789"/>
        <end position="808"/>
    </location>
</feature>
<feature type="compositionally biased region" description="Basic and acidic residues" evidence="7">
    <location>
        <begin position="522"/>
        <end position="562"/>
    </location>
</feature>
<feature type="transmembrane region" description="Helical" evidence="8">
    <location>
        <begin position="727"/>
        <end position="751"/>
    </location>
</feature>
<feature type="transmembrane region" description="Helical" evidence="8">
    <location>
        <begin position="225"/>
        <end position="250"/>
    </location>
</feature>
<dbReference type="CDD" id="cd04190">
    <property type="entry name" value="Chitin_synth_C"/>
    <property type="match status" value="1"/>
</dbReference>
<feature type="region of interest" description="Disordered" evidence="7">
    <location>
        <begin position="875"/>
        <end position="906"/>
    </location>
</feature>
<protein>
    <recommendedName>
        <fullName evidence="2">chitin synthase</fullName>
        <ecNumber evidence="2">2.4.1.16</ecNumber>
    </recommendedName>
</protein>
<feature type="compositionally biased region" description="Basic and acidic residues" evidence="7">
    <location>
        <begin position="385"/>
        <end position="441"/>
    </location>
</feature>
<keyword evidence="5 8" id="KW-1133">Transmembrane helix</keyword>
<dbReference type="GO" id="GO:0016020">
    <property type="term" value="C:membrane"/>
    <property type="evidence" value="ECO:0007669"/>
    <property type="project" value="UniProtKB-SubCell"/>
</dbReference>
<dbReference type="EMBL" id="JAEAOA010000761">
    <property type="protein sequence ID" value="KAK3599019.1"/>
    <property type="molecule type" value="Genomic_DNA"/>
</dbReference>
<feature type="transmembrane region" description="Helical" evidence="8">
    <location>
        <begin position="262"/>
        <end position="284"/>
    </location>
</feature>
<feature type="transmembrane region" description="Helical" evidence="8">
    <location>
        <begin position="1529"/>
        <end position="1550"/>
    </location>
</feature>
<feature type="transmembrane region" description="Helical" evidence="8">
    <location>
        <begin position="646"/>
        <end position="666"/>
    </location>
</feature>